<proteinExistence type="predicted"/>
<gene>
    <name evidence="1" type="ORF">R3P38DRAFT_2859246</name>
</gene>
<protein>
    <submittedName>
        <fullName evidence="1">Uncharacterized protein</fullName>
    </submittedName>
</protein>
<dbReference type="AlphaFoldDB" id="A0AAW0DMH7"/>
<evidence type="ECO:0000313" key="1">
    <source>
        <dbReference type="EMBL" id="KAK7052233.1"/>
    </source>
</evidence>
<accession>A0AAW0DMH7</accession>
<dbReference type="Proteomes" id="UP001362999">
    <property type="component" value="Unassembled WGS sequence"/>
</dbReference>
<dbReference type="EMBL" id="JAWWNJ010000007">
    <property type="protein sequence ID" value="KAK7052233.1"/>
    <property type="molecule type" value="Genomic_DNA"/>
</dbReference>
<reference evidence="1 2" key="1">
    <citation type="journal article" date="2024" name="J Genomics">
        <title>Draft genome sequencing and assembly of Favolaschia claudopus CIRM-BRFM 2984 isolated from oak limbs.</title>
        <authorList>
            <person name="Navarro D."/>
            <person name="Drula E."/>
            <person name="Chaduli D."/>
            <person name="Cazenave R."/>
            <person name="Ahrendt S."/>
            <person name="Wang J."/>
            <person name="Lipzen A."/>
            <person name="Daum C."/>
            <person name="Barry K."/>
            <person name="Grigoriev I.V."/>
            <person name="Favel A."/>
            <person name="Rosso M.N."/>
            <person name="Martin F."/>
        </authorList>
    </citation>
    <scope>NUCLEOTIDE SEQUENCE [LARGE SCALE GENOMIC DNA]</scope>
    <source>
        <strain evidence="1 2">CIRM-BRFM 2984</strain>
    </source>
</reference>
<organism evidence="1 2">
    <name type="scientific">Favolaschia claudopus</name>
    <dbReference type="NCBI Taxonomy" id="2862362"/>
    <lineage>
        <taxon>Eukaryota</taxon>
        <taxon>Fungi</taxon>
        <taxon>Dikarya</taxon>
        <taxon>Basidiomycota</taxon>
        <taxon>Agaricomycotina</taxon>
        <taxon>Agaricomycetes</taxon>
        <taxon>Agaricomycetidae</taxon>
        <taxon>Agaricales</taxon>
        <taxon>Marasmiineae</taxon>
        <taxon>Mycenaceae</taxon>
        <taxon>Favolaschia</taxon>
    </lineage>
</organism>
<sequence length="275" mass="31347">MNVLQELREHIKAASGVESPSPNHKSIATYIAANIVNNPNSLFKGRVPPLDIILYAIRRLLTPTDPYRLQNVPDLLDLATTVEFWRKLALNRVDEALAIDEYYRGNRPSEHQTLTEEELETLRTFKADGPSERAVYVETVLQFCQFDIYQLWTSDPPCAADVTLRMCEYFPELNDIYRAARADSPCLFHKDLTGVEREALHVRGIDCCSFVSNSCAWASANRLPGQTLAEVFQTPEFLKRFPCAVLPARLRESMDYYLSTVEQMVVELQEILPES</sequence>
<comment type="caution">
    <text evidence="1">The sequence shown here is derived from an EMBL/GenBank/DDBJ whole genome shotgun (WGS) entry which is preliminary data.</text>
</comment>
<keyword evidence="2" id="KW-1185">Reference proteome</keyword>
<name>A0AAW0DMH7_9AGAR</name>
<evidence type="ECO:0000313" key="2">
    <source>
        <dbReference type="Proteomes" id="UP001362999"/>
    </source>
</evidence>